<keyword evidence="4" id="KW-0226">DNA condensation</keyword>
<dbReference type="Pfam" id="PF06278">
    <property type="entry name" value="CNDH2_N"/>
    <property type="match status" value="1"/>
</dbReference>
<feature type="region of interest" description="Disordered" evidence="7">
    <location>
        <begin position="54"/>
        <end position="115"/>
    </location>
</feature>
<evidence type="ECO:0000256" key="7">
    <source>
        <dbReference type="SAM" id="MobiDB-lite"/>
    </source>
</evidence>
<dbReference type="GO" id="GO:0000796">
    <property type="term" value="C:condensin complex"/>
    <property type="evidence" value="ECO:0007669"/>
    <property type="project" value="TreeGrafter"/>
</dbReference>
<evidence type="ECO:0000259" key="9">
    <source>
        <dbReference type="Pfam" id="PF16858"/>
    </source>
</evidence>
<keyword evidence="11" id="KW-1185">Reference proteome</keyword>
<organism evidence="10 11">
    <name type="scientific">Cyprinodon variegatus</name>
    <name type="common">Sheepshead minnow</name>
    <dbReference type="NCBI Taxonomy" id="28743"/>
    <lineage>
        <taxon>Eukaryota</taxon>
        <taxon>Metazoa</taxon>
        <taxon>Chordata</taxon>
        <taxon>Craniata</taxon>
        <taxon>Vertebrata</taxon>
        <taxon>Euteleostomi</taxon>
        <taxon>Actinopterygii</taxon>
        <taxon>Neopterygii</taxon>
        <taxon>Teleostei</taxon>
        <taxon>Neoteleostei</taxon>
        <taxon>Acanthomorphata</taxon>
        <taxon>Ovalentaria</taxon>
        <taxon>Atherinomorphae</taxon>
        <taxon>Cyprinodontiformes</taxon>
        <taxon>Cyprinodontidae</taxon>
        <taxon>Cyprinodon</taxon>
    </lineage>
</organism>
<feature type="region of interest" description="Disordered" evidence="7">
    <location>
        <begin position="201"/>
        <end position="225"/>
    </location>
</feature>
<dbReference type="AlphaFoldDB" id="A0A3Q2DDP2"/>
<protein>
    <recommendedName>
        <fullName evidence="3">Condensin-2 complex subunit H2</fullName>
    </recommendedName>
    <alternativeName>
        <fullName evidence="6">Non-SMC condensin II complex subunit H2</fullName>
    </alternativeName>
</protein>
<name>A0A3Q2DDP2_CYPVA</name>
<evidence type="ECO:0000256" key="6">
    <source>
        <dbReference type="ARBA" id="ARBA00030479"/>
    </source>
</evidence>
<keyword evidence="5" id="KW-0539">Nucleus</keyword>
<comment type="similarity">
    <text evidence="2">Belongs to the CND2 H2 (condensin-2 subunit 2) family.</text>
</comment>
<dbReference type="GO" id="GO:0051306">
    <property type="term" value="P:mitotic sister chromatid separation"/>
    <property type="evidence" value="ECO:0007669"/>
    <property type="project" value="TreeGrafter"/>
</dbReference>
<evidence type="ECO:0000256" key="3">
    <source>
        <dbReference type="ARBA" id="ARBA00016903"/>
    </source>
</evidence>
<dbReference type="OMA" id="FDPPEHK"/>
<dbReference type="GO" id="GO:0005634">
    <property type="term" value="C:nucleus"/>
    <property type="evidence" value="ECO:0007669"/>
    <property type="project" value="UniProtKB-SubCell"/>
</dbReference>
<dbReference type="PANTHER" id="PTHR14324:SF3">
    <property type="entry name" value="CONDENSIN-2 COMPLEX SUBUNIT H2"/>
    <property type="match status" value="1"/>
</dbReference>
<evidence type="ECO:0000313" key="10">
    <source>
        <dbReference type="Ensembl" id="ENSCVAP00000016689.1"/>
    </source>
</evidence>
<reference evidence="10" key="1">
    <citation type="submission" date="2025-05" db="UniProtKB">
        <authorList>
            <consortium name="Ensembl"/>
        </authorList>
    </citation>
    <scope>IDENTIFICATION</scope>
</reference>
<dbReference type="Pfam" id="PF16858">
    <property type="entry name" value="CNDH2_C"/>
    <property type="match status" value="1"/>
</dbReference>
<dbReference type="InterPro" id="IPR031739">
    <property type="entry name" value="Ncaph2"/>
</dbReference>
<dbReference type="PANTHER" id="PTHR14324">
    <property type="entry name" value="CONDENSIN-2 COMPLEX SUBUNIT H2"/>
    <property type="match status" value="1"/>
</dbReference>
<evidence type="ECO:0000259" key="8">
    <source>
        <dbReference type="Pfam" id="PF06278"/>
    </source>
</evidence>
<sequence length="538" mass="60538">MCITFDGGKTRLNFAEAALLIQGSTCIYSKKVELLHTLVYQTLEYINDKNKKRSKEAAEAQNGAAGETQTSYDDDDASFTALDLEVRDSSQRSDNSTSVRIVPLPPESLIPPETQEKNKLPLISVKGEVVCSQKDFRMNLFIPGSKDLILLIPRSTASSSFLLDQHLEPFATQHPAEAPAAFDQDDDGAADAAENFLPVEDMEQEPEEHVERQQTSAPSDGRMIRERRNVEKQTEEMIPAAEDAWSLHDPYSVLKADEPLRAGKYYKVPDGLDDGGKRKRKRAAPLQDFRSWFRGAFNQPVVKLKVGPTFLDLNYIYQSTIKDKVRRQRRICRRVGLGTSEKELKRTFLQPEEAEPVEDFRCAELLGADNDDSDMEPDGFPDDIPAEFAGAPDFSPAEAQKDNLTYEDLVMLRVEQMVVNSQGYAQETALSRRVKEWEEKIRPELALQEERPPFDIHDYGERIVRELGDVGRRRLFASIVSGLDNMEACKYMLASLQLANDYTVEIDSTVGLEGVDTMALTLLSTQRATDRFHTLSGL</sequence>
<comment type="subcellular location">
    <subcellularLocation>
        <location evidence="1">Nucleus</location>
    </subcellularLocation>
</comment>
<dbReference type="Ensembl" id="ENSCVAT00000025144.1">
    <property type="protein sequence ID" value="ENSCVAP00000016689.1"/>
    <property type="gene ID" value="ENSCVAG00000019673.1"/>
</dbReference>
<accession>A0A3Q2DDP2</accession>
<feature type="domain" description="Condensin II complex subunit H2 N-terminal" evidence="8">
    <location>
        <begin position="1"/>
        <end position="83"/>
    </location>
</feature>
<dbReference type="Proteomes" id="UP000265020">
    <property type="component" value="Unassembled WGS sequence"/>
</dbReference>
<dbReference type="InterPro" id="IPR031737">
    <property type="entry name" value="CNDH2_C"/>
</dbReference>
<proteinExistence type="inferred from homology"/>
<dbReference type="GeneTree" id="ENSGT00390000014443"/>
<dbReference type="InterPro" id="IPR009378">
    <property type="entry name" value="H2_N"/>
</dbReference>
<evidence type="ECO:0000256" key="4">
    <source>
        <dbReference type="ARBA" id="ARBA00023067"/>
    </source>
</evidence>
<evidence type="ECO:0000256" key="5">
    <source>
        <dbReference type="ARBA" id="ARBA00023242"/>
    </source>
</evidence>
<evidence type="ECO:0000256" key="2">
    <source>
        <dbReference type="ARBA" id="ARBA00007844"/>
    </source>
</evidence>
<dbReference type="GO" id="GO:0010032">
    <property type="term" value="P:meiotic chromosome condensation"/>
    <property type="evidence" value="ECO:0007669"/>
    <property type="project" value="TreeGrafter"/>
</dbReference>
<evidence type="ECO:0000313" key="11">
    <source>
        <dbReference type="Proteomes" id="UP000265020"/>
    </source>
</evidence>
<dbReference type="Ensembl" id="ENSCVAT00000025123.1">
    <property type="protein sequence ID" value="ENSCVAP00000030827.1"/>
    <property type="gene ID" value="ENSCVAG00000019673.1"/>
</dbReference>
<dbReference type="STRING" id="28743.ENSCVAP00000030827"/>
<feature type="domain" description="Condensin-2 complex subunit H2 C-terminal" evidence="9">
    <location>
        <begin position="405"/>
        <end position="532"/>
    </location>
</feature>
<evidence type="ECO:0000256" key="1">
    <source>
        <dbReference type="ARBA" id="ARBA00004123"/>
    </source>
</evidence>
<dbReference type="GO" id="GO:0003682">
    <property type="term" value="F:chromatin binding"/>
    <property type="evidence" value="ECO:0007669"/>
    <property type="project" value="TreeGrafter"/>
</dbReference>